<sequence>MKIPTLLHKCAPVVLAAVLGASASVCTLRAQVVPIKRRAVILAAGERYLVTFDQQKLDEINSLKYPFAFEAEQAPATVETPQTQTAPELPSLTDEQVLAAFSSKFNPTGMMARGDVNYLLVPLGKETRPVAAGSLIRFNYQNEAYDVRLGEVTDDEYTLQLGEARLVRRLDKSFDPDRIKRFTPQP</sequence>
<evidence type="ECO:0000256" key="1">
    <source>
        <dbReference type="SAM" id="SignalP"/>
    </source>
</evidence>
<keyword evidence="1" id="KW-0732">Signal</keyword>
<evidence type="ECO:0000313" key="3">
    <source>
        <dbReference type="Proteomes" id="UP000546464"/>
    </source>
</evidence>
<name>A0A842HAA9_9BACT</name>
<reference evidence="2 3" key="1">
    <citation type="submission" date="2020-07" db="EMBL/GenBank/DDBJ databases">
        <authorList>
            <person name="Feng X."/>
        </authorList>
    </citation>
    <scope>NUCLEOTIDE SEQUENCE [LARGE SCALE GENOMIC DNA]</scope>
    <source>
        <strain evidence="2 3">JCM31066</strain>
    </source>
</reference>
<keyword evidence="3" id="KW-1185">Reference proteome</keyword>
<feature type="chain" id="PRO_5032364988" evidence="1">
    <location>
        <begin position="17"/>
        <end position="186"/>
    </location>
</feature>
<organism evidence="2 3">
    <name type="scientific">Ruficoccus amylovorans</name>
    <dbReference type="NCBI Taxonomy" id="1804625"/>
    <lineage>
        <taxon>Bacteria</taxon>
        <taxon>Pseudomonadati</taxon>
        <taxon>Verrucomicrobiota</taxon>
        <taxon>Opitutia</taxon>
        <taxon>Puniceicoccales</taxon>
        <taxon>Cerasicoccaceae</taxon>
        <taxon>Ruficoccus</taxon>
    </lineage>
</organism>
<dbReference type="EMBL" id="JACHVB010000013">
    <property type="protein sequence ID" value="MBC2593433.1"/>
    <property type="molecule type" value="Genomic_DNA"/>
</dbReference>
<gene>
    <name evidence="2" type="ORF">H5P28_04085</name>
</gene>
<dbReference type="RefSeq" id="WP_185674438.1">
    <property type="nucleotide sequence ID" value="NZ_JACHVB010000013.1"/>
</dbReference>
<proteinExistence type="predicted"/>
<accession>A0A842HAA9</accession>
<feature type="signal peptide" evidence="1">
    <location>
        <begin position="1"/>
        <end position="16"/>
    </location>
</feature>
<comment type="caution">
    <text evidence="2">The sequence shown here is derived from an EMBL/GenBank/DDBJ whole genome shotgun (WGS) entry which is preliminary data.</text>
</comment>
<protein>
    <submittedName>
        <fullName evidence="2">Uncharacterized protein</fullName>
    </submittedName>
</protein>
<dbReference type="AlphaFoldDB" id="A0A842HAA9"/>
<evidence type="ECO:0000313" key="2">
    <source>
        <dbReference type="EMBL" id="MBC2593433.1"/>
    </source>
</evidence>
<dbReference type="Proteomes" id="UP000546464">
    <property type="component" value="Unassembled WGS sequence"/>
</dbReference>